<feature type="compositionally biased region" description="Gly residues" evidence="2">
    <location>
        <begin position="12"/>
        <end position="24"/>
    </location>
</feature>
<dbReference type="HOGENOM" id="CLU_953632_0_0_1"/>
<dbReference type="STRING" id="933852.A0A0C3BP26"/>
<reference evidence="4" key="2">
    <citation type="submission" date="2015-01" db="EMBL/GenBank/DDBJ databases">
        <title>Evolutionary Origins and Diversification of the Mycorrhizal Mutualists.</title>
        <authorList>
            <consortium name="DOE Joint Genome Institute"/>
            <consortium name="Mycorrhizal Genomics Consortium"/>
            <person name="Kohler A."/>
            <person name="Kuo A."/>
            <person name="Nagy L.G."/>
            <person name="Floudas D."/>
            <person name="Copeland A."/>
            <person name="Barry K.W."/>
            <person name="Cichocki N."/>
            <person name="Veneault-Fourrey C."/>
            <person name="LaButti K."/>
            <person name="Lindquist E.A."/>
            <person name="Lipzen A."/>
            <person name="Lundell T."/>
            <person name="Morin E."/>
            <person name="Murat C."/>
            <person name="Riley R."/>
            <person name="Ohm R."/>
            <person name="Sun H."/>
            <person name="Tunlid A."/>
            <person name="Henrissat B."/>
            <person name="Grigoriev I.V."/>
            <person name="Hibbett D.S."/>
            <person name="Martin F."/>
        </authorList>
    </citation>
    <scope>NUCLEOTIDE SEQUENCE [LARGE SCALE GENOMIC DNA]</scope>
    <source>
        <strain evidence="4">MAFF 305830</strain>
    </source>
</reference>
<evidence type="ECO:0000256" key="1">
    <source>
        <dbReference type="SAM" id="Coils"/>
    </source>
</evidence>
<sequence length="292" mass="29069">MLLPEEWLEGGTSPGGNGGGGAGKGPSIAGLLSGTVSGSALGAGGLLDEDSKEIKANKGVILRNSVEYIKNLVQLVQVQRTRNQQLESELAQYRNRYGNVMGGGGGMPMNGVGMSPGAMHQSSGHTDDEANANAMAGYVLADSLSSPEAFDMKTMFGTGSVGPLDTLGGANGGANNNGAGHGHGHTLSSGSMGMEGVETSSLGAVGMGMMGMSMGGLAHPASSGGGGAAQGHGNPAIARAQLSSGTAAMLMDTTSPSTNGSGEGDEVEDEDAAPRGRRATRFPKVEEEMGTL</sequence>
<evidence type="ECO:0000313" key="4">
    <source>
        <dbReference type="Proteomes" id="UP000054097"/>
    </source>
</evidence>
<dbReference type="AlphaFoldDB" id="A0A0C3BP26"/>
<keyword evidence="4" id="KW-1185">Reference proteome</keyword>
<gene>
    <name evidence="3" type="ORF">M408DRAFT_325430</name>
</gene>
<evidence type="ECO:0000256" key="2">
    <source>
        <dbReference type="SAM" id="MobiDB-lite"/>
    </source>
</evidence>
<reference evidence="3 4" key="1">
    <citation type="submission" date="2014-04" db="EMBL/GenBank/DDBJ databases">
        <authorList>
            <consortium name="DOE Joint Genome Institute"/>
            <person name="Kuo A."/>
            <person name="Zuccaro A."/>
            <person name="Kohler A."/>
            <person name="Nagy L.G."/>
            <person name="Floudas D."/>
            <person name="Copeland A."/>
            <person name="Barry K.W."/>
            <person name="Cichocki N."/>
            <person name="Veneault-Fourrey C."/>
            <person name="LaButti K."/>
            <person name="Lindquist E.A."/>
            <person name="Lipzen A."/>
            <person name="Lundell T."/>
            <person name="Morin E."/>
            <person name="Murat C."/>
            <person name="Sun H."/>
            <person name="Tunlid A."/>
            <person name="Henrissat B."/>
            <person name="Grigoriev I.V."/>
            <person name="Hibbett D.S."/>
            <person name="Martin F."/>
            <person name="Nordberg H.P."/>
            <person name="Cantor M.N."/>
            <person name="Hua S.X."/>
        </authorList>
    </citation>
    <scope>NUCLEOTIDE SEQUENCE [LARGE SCALE GENOMIC DNA]</scope>
    <source>
        <strain evidence="3 4">MAFF 305830</strain>
    </source>
</reference>
<feature type="region of interest" description="Disordered" evidence="2">
    <location>
        <begin position="252"/>
        <end position="292"/>
    </location>
</feature>
<proteinExistence type="predicted"/>
<dbReference type="EMBL" id="KN824277">
    <property type="protein sequence ID" value="KIM33849.1"/>
    <property type="molecule type" value="Genomic_DNA"/>
</dbReference>
<dbReference type="Gene3D" id="4.10.280.10">
    <property type="entry name" value="Helix-loop-helix DNA-binding domain"/>
    <property type="match status" value="1"/>
</dbReference>
<dbReference type="OrthoDB" id="690068at2759"/>
<dbReference type="Proteomes" id="UP000054097">
    <property type="component" value="Unassembled WGS sequence"/>
</dbReference>
<organism evidence="3 4">
    <name type="scientific">Serendipita vermifera MAFF 305830</name>
    <dbReference type="NCBI Taxonomy" id="933852"/>
    <lineage>
        <taxon>Eukaryota</taxon>
        <taxon>Fungi</taxon>
        <taxon>Dikarya</taxon>
        <taxon>Basidiomycota</taxon>
        <taxon>Agaricomycotina</taxon>
        <taxon>Agaricomycetes</taxon>
        <taxon>Sebacinales</taxon>
        <taxon>Serendipitaceae</taxon>
        <taxon>Serendipita</taxon>
    </lineage>
</organism>
<feature type="coiled-coil region" evidence="1">
    <location>
        <begin position="69"/>
        <end position="96"/>
    </location>
</feature>
<keyword evidence="1" id="KW-0175">Coiled coil</keyword>
<dbReference type="SUPFAM" id="SSF47459">
    <property type="entry name" value="HLH, helix-loop-helix DNA-binding domain"/>
    <property type="match status" value="1"/>
</dbReference>
<evidence type="ECO:0000313" key="3">
    <source>
        <dbReference type="EMBL" id="KIM33849.1"/>
    </source>
</evidence>
<accession>A0A0C3BP26</accession>
<feature type="region of interest" description="Disordered" evidence="2">
    <location>
        <begin position="1"/>
        <end position="26"/>
    </location>
</feature>
<feature type="compositionally biased region" description="Basic and acidic residues" evidence="2">
    <location>
        <begin position="283"/>
        <end position="292"/>
    </location>
</feature>
<evidence type="ECO:0008006" key="5">
    <source>
        <dbReference type="Google" id="ProtNLM"/>
    </source>
</evidence>
<name>A0A0C3BP26_SERVB</name>
<dbReference type="InterPro" id="IPR036638">
    <property type="entry name" value="HLH_DNA-bd_sf"/>
</dbReference>
<protein>
    <recommendedName>
        <fullName evidence="5">BHLH domain-containing protein</fullName>
    </recommendedName>
</protein>
<dbReference type="GO" id="GO:0046983">
    <property type="term" value="F:protein dimerization activity"/>
    <property type="evidence" value="ECO:0007669"/>
    <property type="project" value="InterPro"/>
</dbReference>